<evidence type="ECO:0000313" key="2">
    <source>
        <dbReference type="Proteomes" id="UP000188543"/>
    </source>
</evidence>
<dbReference type="Proteomes" id="UP000188543">
    <property type="component" value="Unassembled WGS sequence"/>
</dbReference>
<gene>
    <name evidence="1" type="ORF">A8E72_29835</name>
</gene>
<accession>A0A1V2VW17</accession>
<evidence type="ECO:0000313" key="1">
    <source>
        <dbReference type="EMBL" id="ONU78065.1"/>
    </source>
</evidence>
<dbReference type="OrthoDB" id="9883691at2"/>
<dbReference type="AlphaFoldDB" id="A0A1V2VW17"/>
<organism evidence="1 2">
    <name type="scientific">Burkholderia cenocepacia</name>
    <dbReference type="NCBI Taxonomy" id="95486"/>
    <lineage>
        <taxon>Bacteria</taxon>
        <taxon>Pseudomonadati</taxon>
        <taxon>Pseudomonadota</taxon>
        <taxon>Betaproteobacteria</taxon>
        <taxon>Burkholderiales</taxon>
        <taxon>Burkholderiaceae</taxon>
        <taxon>Burkholderia</taxon>
        <taxon>Burkholderia cepacia complex</taxon>
    </lineage>
</organism>
<reference evidence="1 2" key="1">
    <citation type="submission" date="2016-08" db="EMBL/GenBank/DDBJ databases">
        <authorList>
            <person name="Seilhamer J.J."/>
        </authorList>
    </citation>
    <scope>NUCLEOTIDE SEQUENCE [LARGE SCALE GENOMIC DNA]</scope>
    <source>
        <strain evidence="1 2">VC14762</strain>
    </source>
</reference>
<dbReference type="EMBL" id="MUTJ01000091">
    <property type="protein sequence ID" value="ONU78065.1"/>
    <property type="molecule type" value="Genomic_DNA"/>
</dbReference>
<comment type="caution">
    <text evidence="1">The sequence shown here is derived from an EMBL/GenBank/DDBJ whole genome shotgun (WGS) entry which is preliminary data.</text>
</comment>
<sequence length="68" mass="7481">MGRRRRGPLTRRPASTPVGRLLQHDAAHCYHSRHAAPVPGAANHLPPPFASCMRTRRAARCRLGSSCQ</sequence>
<proteinExistence type="predicted"/>
<name>A0A1V2VW17_9BURK</name>
<protein>
    <submittedName>
        <fullName evidence="1">Uncharacterized protein</fullName>
    </submittedName>
</protein>